<evidence type="ECO:0000256" key="2">
    <source>
        <dbReference type="ARBA" id="ARBA00010789"/>
    </source>
</evidence>
<dbReference type="InterPro" id="IPR056761">
    <property type="entry name" value="Ufl1-like_C"/>
</dbReference>
<keyword evidence="5" id="KW-0833">Ubl conjugation pathway</keyword>
<dbReference type="PANTHER" id="PTHR31057">
    <property type="entry name" value="E3 UFM1-PROTEIN LIGASE 1"/>
    <property type="match status" value="1"/>
</dbReference>
<protein>
    <recommendedName>
        <fullName evidence="3">E3 UFM1-protein ligase 1 homolog</fullName>
    </recommendedName>
    <alternativeName>
        <fullName evidence="6">E3 UFM1-protein transferase 1 homolog</fullName>
    </alternativeName>
</protein>
<feature type="domain" description="COG complex component COG2 C-terminal" evidence="8">
    <location>
        <begin position="152"/>
        <end position="242"/>
    </location>
</feature>
<dbReference type="InterPro" id="IPR056579">
    <property type="entry name" value="Ufl1_N"/>
</dbReference>
<evidence type="ECO:0000259" key="9">
    <source>
        <dbReference type="Pfam" id="PF23659"/>
    </source>
</evidence>
<comment type="function">
    <text evidence="1">E3 UFM1-protein ligase that mediates ufmylation of target proteins.</text>
</comment>
<dbReference type="GO" id="GO:1990592">
    <property type="term" value="P:protein K69-linked ufmylation"/>
    <property type="evidence" value="ECO:0007669"/>
    <property type="project" value="TreeGrafter"/>
</dbReference>
<dbReference type="Pfam" id="PF25041">
    <property type="entry name" value="UFL1_C"/>
    <property type="match status" value="1"/>
</dbReference>
<feature type="domain" description="E3 UFM1-protein ligase 1-like N-terminal" evidence="7">
    <location>
        <begin position="310"/>
        <end position="422"/>
    </location>
</feature>
<accession>A0A1I7XRF7</accession>
<dbReference type="InterPro" id="IPR056580">
    <property type="entry name" value="Ufl1_dom"/>
</dbReference>
<feature type="domain" description="E3 UFM1-protein ligase-like C-terminal" evidence="10">
    <location>
        <begin position="758"/>
        <end position="814"/>
    </location>
</feature>
<dbReference type="GO" id="GO:0061666">
    <property type="term" value="F:UFM1 ligase activity"/>
    <property type="evidence" value="ECO:0007669"/>
    <property type="project" value="InterPro"/>
</dbReference>
<evidence type="ECO:0000256" key="5">
    <source>
        <dbReference type="ARBA" id="ARBA00022786"/>
    </source>
</evidence>
<dbReference type="GO" id="GO:0034976">
    <property type="term" value="P:response to endoplasmic reticulum stress"/>
    <property type="evidence" value="ECO:0007669"/>
    <property type="project" value="TreeGrafter"/>
</dbReference>
<feature type="domain" description="E3 UFM1-protein ligase 1-like" evidence="9">
    <location>
        <begin position="628"/>
        <end position="746"/>
    </location>
</feature>
<evidence type="ECO:0000256" key="4">
    <source>
        <dbReference type="ARBA" id="ARBA00022679"/>
    </source>
</evidence>
<evidence type="ECO:0000256" key="6">
    <source>
        <dbReference type="ARBA" id="ARBA00030452"/>
    </source>
</evidence>
<evidence type="ECO:0000259" key="10">
    <source>
        <dbReference type="Pfam" id="PF25041"/>
    </source>
</evidence>
<dbReference type="GO" id="GO:0005789">
    <property type="term" value="C:endoplasmic reticulum membrane"/>
    <property type="evidence" value="ECO:0007669"/>
    <property type="project" value="TreeGrafter"/>
</dbReference>
<dbReference type="Pfam" id="PF23659">
    <property type="entry name" value="UFL1"/>
    <property type="match status" value="1"/>
</dbReference>
<dbReference type="Proteomes" id="UP000095283">
    <property type="component" value="Unplaced"/>
</dbReference>
<evidence type="ECO:0000259" key="7">
    <source>
        <dbReference type="Pfam" id="PF09743"/>
    </source>
</evidence>
<keyword evidence="4" id="KW-0808">Transferase</keyword>
<dbReference type="AlphaFoldDB" id="A0A1I7XRF7"/>
<dbReference type="InterPro" id="IPR018611">
    <property type="entry name" value="Ufl1"/>
</dbReference>
<dbReference type="PANTHER" id="PTHR31057:SF0">
    <property type="entry name" value="E3 UFM1-PROTEIN LIGASE 1"/>
    <property type="match status" value="1"/>
</dbReference>
<sequence length="876" mass="98503">MLCQLETLLCDEGVRSANGDCSSLPLVLSLLSLANCSHSLTARLVTDLIYPKLVHSSDDHYQLLQSVLHGVNEMRTNWLSVLGSCFSGHLQTFLEKTLLTFILTFIDKCMGTVAVPSNTRLFHKCFTATQDFILQWPSHPDYRVLLKSIRDQFNLPVYFKLETHKFSKMIDSEVTPEAFKINMSSETEDGSFCAVSSTIIRSVDTIWSDGVFLHALIDKLWDFTLRILLKHLTWARAIVQEVGVDTSLFGQCLTRFGTLVESECSAADEHIVKIMTGLLNKVLDSVDATGSSLSRFKRVGTKQDGITDDDKIKTQVQNECLAKNGRVSLADISTSLNIDLNHVERIARQLISSDSTFKLFNGELFAATYMNTLQSELHSLLKEKGCVSLSSLCVQWDLSQDILHSLFLDQLPCDFDGILDSDISGHLTCSRTSPSCCYVPHMHDCLVQACVQHMLYQNDYIRLFDGKSVSHHLFANGQTDNLQTLPSILLVDTLFEQCISTIEGELIAKGFCKVRECLHFLAIPFEDADLNAICDYLTTKDQVDIIVSNSYVFSSEMLSQVIGNLTEHIEIMAKHEVDRMEREKKIGSQQKKQDCLKEWLEEEHFVPEEIITQQSVTAQSQKRSLALLEKRACALYHSLCAFETTLKLFPEWSIIDPLSSDLRQFLLCTVGNELTNAVLSFASLTENTAQMKEKVVQSFKEREETITALPNNVRFAVTSLFNALKASDMDAFHSAVFDVSQASLHIIKYKALYISKVITEYIEELREQLSSQMEPPAILLSSVLLLHSKAGRPITASGKFVAQLITHLKDSVQQCEDYCFDKDIGLDVLLFNIDTFELLKECQNAVVHCLKNKSDDVSRMMLLANIEKLKSIVLAD</sequence>
<name>A0A1I7XRF7_HETBA</name>
<evidence type="ECO:0000256" key="1">
    <source>
        <dbReference type="ARBA" id="ARBA00003950"/>
    </source>
</evidence>
<dbReference type="Pfam" id="PF09743">
    <property type="entry name" value="E3_UFM1_ligase"/>
    <property type="match status" value="1"/>
</dbReference>
<evidence type="ECO:0000256" key="3">
    <source>
        <dbReference type="ARBA" id="ARBA00014160"/>
    </source>
</evidence>
<comment type="similarity">
    <text evidence="2">Belongs to the UFL1 family.</text>
</comment>
<organism evidence="11 12">
    <name type="scientific">Heterorhabditis bacteriophora</name>
    <name type="common">Entomopathogenic nematode worm</name>
    <dbReference type="NCBI Taxonomy" id="37862"/>
    <lineage>
        <taxon>Eukaryota</taxon>
        <taxon>Metazoa</taxon>
        <taxon>Ecdysozoa</taxon>
        <taxon>Nematoda</taxon>
        <taxon>Chromadorea</taxon>
        <taxon>Rhabditida</taxon>
        <taxon>Rhabditina</taxon>
        <taxon>Rhabditomorpha</taxon>
        <taxon>Strongyloidea</taxon>
        <taxon>Heterorhabditidae</taxon>
        <taxon>Heterorhabditis</taxon>
    </lineage>
</organism>
<dbReference type="WBParaSite" id="Hba_20391">
    <property type="protein sequence ID" value="Hba_20391"/>
    <property type="gene ID" value="Hba_20391"/>
</dbReference>
<keyword evidence="11" id="KW-1185">Reference proteome</keyword>
<evidence type="ECO:0000259" key="8">
    <source>
        <dbReference type="Pfam" id="PF12022"/>
    </source>
</evidence>
<proteinExistence type="inferred from homology"/>
<dbReference type="InterPro" id="IPR024603">
    <property type="entry name" value="COG_complex_COG2_C"/>
</dbReference>
<reference evidence="12" key="1">
    <citation type="submission" date="2016-11" db="UniProtKB">
        <authorList>
            <consortium name="WormBaseParasite"/>
        </authorList>
    </citation>
    <scope>IDENTIFICATION</scope>
</reference>
<dbReference type="GO" id="GO:0032434">
    <property type="term" value="P:regulation of proteasomal ubiquitin-dependent protein catabolic process"/>
    <property type="evidence" value="ECO:0007669"/>
    <property type="project" value="TreeGrafter"/>
</dbReference>
<evidence type="ECO:0000313" key="12">
    <source>
        <dbReference type="WBParaSite" id="Hba_20391"/>
    </source>
</evidence>
<evidence type="ECO:0000313" key="11">
    <source>
        <dbReference type="Proteomes" id="UP000095283"/>
    </source>
</evidence>
<dbReference type="Pfam" id="PF12022">
    <property type="entry name" value="COG2_C"/>
    <property type="match status" value="1"/>
</dbReference>